<dbReference type="PANTHER" id="PTHR15020:SF50">
    <property type="entry name" value="UPF0659 PROTEIN YMR090W"/>
    <property type="match status" value="1"/>
</dbReference>
<dbReference type="GO" id="GO:0004497">
    <property type="term" value="F:monooxygenase activity"/>
    <property type="evidence" value="ECO:0007669"/>
    <property type="project" value="UniProtKB-KW"/>
</dbReference>
<proteinExistence type="inferred from homology"/>
<dbReference type="InterPro" id="IPR036291">
    <property type="entry name" value="NAD(P)-bd_dom_sf"/>
</dbReference>
<comment type="caution">
    <text evidence="3">The sequence shown here is derived from an EMBL/GenBank/DDBJ whole genome shotgun (WGS) entry which is preliminary data.</text>
</comment>
<evidence type="ECO:0000259" key="2">
    <source>
        <dbReference type="Pfam" id="PF13460"/>
    </source>
</evidence>
<sequence>MPTYAILGATGYTGRSILTLLLKDPNNKVHAYVRSKSKLLSQRPDIEANKEVKIFEGALNDVPLLASCLSNVDTVFSVLGENDNTPGMRIGEDGAQALVAALTHLKFATEMEHVPGIIMLSSSSVNPGMMAHKPRVVKSIVGTAFSNAYADLRHAEAYLRLHKSWLSVTFIQPGALTEDEQKGHTLSTEHTGDGFVSYLDLAAGMIEVANSGGYGWMGVSVNPTGKDVKFEWKAPKQVARGLVWHFAPSLGWAMKHMGLF</sequence>
<evidence type="ECO:0000313" key="4">
    <source>
        <dbReference type="Proteomes" id="UP000324767"/>
    </source>
</evidence>
<feature type="domain" description="NAD(P)-binding" evidence="2">
    <location>
        <begin position="8"/>
        <end position="210"/>
    </location>
</feature>
<reference evidence="3 4" key="1">
    <citation type="submission" date="2019-09" db="EMBL/GenBank/DDBJ databases">
        <title>The hologenome of the rock-dwelling lichen Lasallia pustulata.</title>
        <authorList>
            <person name="Greshake Tzovaras B."/>
            <person name="Segers F."/>
            <person name="Bicker A."/>
            <person name="Dal Grande F."/>
            <person name="Otte J."/>
            <person name="Hankeln T."/>
            <person name="Schmitt I."/>
            <person name="Ebersberger I."/>
        </authorList>
    </citation>
    <scope>NUCLEOTIDE SEQUENCE [LARGE SCALE GENOMIC DNA]</scope>
    <source>
        <strain evidence="3">A1-1</strain>
    </source>
</reference>
<dbReference type="Proteomes" id="UP000324767">
    <property type="component" value="Unassembled WGS sequence"/>
</dbReference>
<keyword evidence="3" id="KW-0560">Oxidoreductase</keyword>
<evidence type="ECO:0000256" key="1">
    <source>
        <dbReference type="ARBA" id="ARBA00038376"/>
    </source>
</evidence>
<organism evidence="3 4">
    <name type="scientific">Lasallia pustulata</name>
    <dbReference type="NCBI Taxonomy" id="136370"/>
    <lineage>
        <taxon>Eukaryota</taxon>
        <taxon>Fungi</taxon>
        <taxon>Dikarya</taxon>
        <taxon>Ascomycota</taxon>
        <taxon>Pezizomycotina</taxon>
        <taxon>Lecanoromycetes</taxon>
        <taxon>OSLEUM clade</taxon>
        <taxon>Umbilicariomycetidae</taxon>
        <taxon>Umbilicariales</taxon>
        <taxon>Umbilicariaceae</taxon>
        <taxon>Lasallia</taxon>
    </lineage>
</organism>
<gene>
    <name evidence="3" type="ORF">FRX48_00798</name>
</gene>
<dbReference type="PANTHER" id="PTHR15020">
    <property type="entry name" value="FLAVIN REDUCTASE-RELATED"/>
    <property type="match status" value="1"/>
</dbReference>
<dbReference type="EMBL" id="VXIT01000001">
    <property type="protein sequence ID" value="KAA6416079.1"/>
    <property type="molecule type" value="Genomic_DNA"/>
</dbReference>
<dbReference type="InterPro" id="IPR016040">
    <property type="entry name" value="NAD(P)-bd_dom"/>
</dbReference>
<dbReference type="Pfam" id="PF13460">
    <property type="entry name" value="NAD_binding_10"/>
    <property type="match status" value="1"/>
</dbReference>
<name>A0A5M8Q4S3_9LECA</name>
<protein>
    <submittedName>
        <fullName evidence="3">Monooxygenase oxidase</fullName>
    </submittedName>
</protein>
<dbReference type="Gene3D" id="3.40.50.720">
    <property type="entry name" value="NAD(P)-binding Rossmann-like Domain"/>
    <property type="match status" value="1"/>
</dbReference>
<accession>A0A5M8Q4S3</accession>
<keyword evidence="3" id="KW-0503">Monooxygenase</keyword>
<comment type="similarity">
    <text evidence="1">Belongs to the avfA family.</text>
</comment>
<dbReference type="AlphaFoldDB" id="A0A5M8Q4S3"/>
<dbReference type="OrthoDB" id="10254221at2759"/>
<dbReference type="SUPFAM" id="SSF51735">
    <property type="entry name" value="NAD(P)-binding Rossmann-fold domains"/>
    <property type="match status" value="1"/>
</dbReference>
<evidence type="ECO:0000313" key="3">
    <source>
        <dbReference type="EMBL" id="KAA6416079.1"/>
    </source>
</evidence>